<keyword evidence="3" id="KW-1185">Reference proteome</keyword>
<dbReference type="Proteomes" id="UP000271464">
    <property type="component" value="Unassembled WGS sequence"/>
</dbReference>
<evidence type="ECO:0000313" key="2">
    <source>
        <dbReference type="EMBL" id="VBA33054.1"/>
    </source>
</evidence>
<reference evidence="2 3" key="1">
    <citation type="submission" date="2018-09" db="EMBL/GenBank/DDBJ databases">
        <authorList>
            <person name="Tagini F."/>
        </authorList>
    </citation>
    <scope>NUCLEOTIDE SEQUENCE [LARGE SCALE GENOMIC DNA]</scope>
    <source>
        <strain evidence="2 3">MK4</strain>
    </source>
</reference>
<gene>
    <name evidence="2" type="ORF">LAUMK4_05857</name>
</gene>
<organism evidence="2 3">
    <name type="scientific">Mycobacterium persicum</name>
    <dbReference type="NCBI Taxonomy" id="1487726"/>
    <lineage>
        <taxon>Bacteria</taxon>
        <taxon>Bacillati</taxon>
        <taxon>Actinomycetota</taxon>
        <taxon>Actinomycetes</taxon>
        <taxon>Mycobacteriales</taxon>
        <taxon>Mycobacteriaceae</taxon>
        <taxon>Mycobacterium</taxon>
    </lineage>
</organism>
<evidence type="ECO:0008006" key="4">
    <source>
        <dbReference type="Google" id="ProtNLM"/>
    </source>
</evidence>
<feature type="compositionally biased region" description="Polar residues" evidence="1">
    <location>
        <begin position="130"/>
        <end position="145"/>
    </location>
</feature>
<evidence type="ECO:0000313" key="3">
    <source>
        <dbReference type="Proteomes" id="UP000271464"/>
    </source>
</evidence>
<dbReference type="EMBL" id="UPHM01000169">
    <property type="protein sequence ID" value="VBA33054.1"/>
    <property type="molecule type" value="Genomic_DNA"/>
</dbReference>
<name>A0ABY6RSK9_9MYCO</name>
<evidence type="ECO:0000256" key="1">
    <source>
        <dbReference type="SAM" id="MobiDB-lite"/>
    </source>
</evidence>
<sequence>MPWFNVDDGFSNSKPVMRIPRRYRAVCIGVWTLTGAWSAKELTDGFIPAAVLEEYGATATVIQCLMDAELWEPADGGVQFRGWAKWQRTKQQVLHYRAAEAERKRNRRAQAGRDSYADQGMNESGKTRTTRNSKTQATDQQQQKMSAKCPTGTPHGLRAESPPESDIPIPKPLPNQVSTSLTLVEGGSGGDPAVAADAADTRRGHRLPANWRPSPDTIAAMRQQFPHVDLKAIHEEFTDYWRGVPGAKGRKLDWEGTWRNRVREIAGRQRAPNGHTVIGKPTQKALGWQAAGEALLAEMENQ</sequence>
<protein>
    <recommendedName>
        <fullName evidence="4">Helix-turn-helix DNA binding domain protein</fullName>
    </recommendedName>
</protein>
<accession>A0ABY6RSK9</accession>
<comment type="caution">
    <text evidence="2">The sequence shown here is derived from an EMBL/GenBank/DDBJ whole genome shotgun (WGS) entry which is preliminary data.</text>
</comment>
<feature type="region of interest" description="Disordered" evidence="1">
    <location>
        <begin position="100"/>
        <end position="214"/>
    </location>
</feature>
<proteinExistence type="predicted"/>